<evidence type="ECO:0000313" key="6">
    <source>
        <dbReference type="Proteomes" id="UP001352263"/>
    </source>
</evidence>
<sequence>MKGTRFPLGSTFGFSANEINPQITIPGYEHPDLDTLQDPKEKAVASFLKGNVPPVDSGYVFRKDLLRELNFWYTQTSGDVLCLWGPTGSGKTSLANQFLARLGVPVFHLKGHKKMELIEAFGHYVAGPNGQTVFNYGPVTQAARCGGIVVINEYDRIQPSTAVAFNDVFEGGEFAIPGKHGETIRPRSGFKIIITANTNLVEDTSGLYQTASTHDISLLERLYSIRVSYPDEEAEKKVVSHALARFDDKLLSYWFDQEGIRVSTKTGEKHGAAISRDEFIQGIIDVAQKIRKQSRDGGNDDDSALERTMSTRIVAKWASYSAGMSGAATNLGISALHYAMTKCLSDFSTESTKIALHQAVTDVFGVAEKLKP</sequence>
<dbReference type="SUPFAM" id="SSF52540">
    <property type="entry name" value="P-loop containing nucleoside triphosphate hydrolases"/>
    <property type="match status" value="1"/>
</dbReference>
<dbReference type="InterPro" id="IPR011704">
    <property type="entry name" value="ATPase_dyneun-rel_AAA"/>
</dbReference>
<evidence type="ECO:0000259" key="4">
    <source>
        <dbReference type="SMART" id="SM00382"/>
    </source>
</evidence>
<keyword evidence="2" id="KW-0547">Nucleotide-binding</keyword>
<proteinExistence type="inferred from homology"/>
<evidence type="ECO:0000256" key="1">
    <source>
        <dbReference type="ARBA" id="ARBA00009417"/>
    </source>
</evidence>
<dbReference type="InterPro" id="IPR027417">
    <property type="entry name" value="P-loop_NTPase"/>
</dbReference>
<organism evidence="5 6">
    <name type="scientific">Noviherbaspirillum album</name>
    <dbReference type="NCBI Taxonomy" id="3080276"/>
    <lineage>
        <taxon>Bacteria</taxon>
        <taxon>Pseudomonadati</taxon>
        <taxon>Pseudomonadota</taxon>
        <taxon>Betaproteobacteria</taxon>
        <taxon>Burkholderiales</taxon>
        <taxon>Oxalobacteraceae</taxon>
        <taxon>Noviherbaspirillum</taxon>
    </lineage>
</organism>
<dbReference type="Proteomes" id="UP001352263">
    <property type="component" value="Unassembled WGS sequence"/>
</dbReference>
<feature type="domain" description="AAA+ ATPase" evidence="4">
    <location>
        <begin position="77"/>
        <end position="231"/>
    </location>
</feature>
<evidence type="ECO:0000313" key="5">
    <source>
        <dbReference type="EMBL" id="MEC4718176.1"/>
    </source>
</evidence>
<dbReference type="Pfam" id="PF07728">
    <property type="entry name" value="AAA_5"/>
    <property type="match status" value="1"/>
</dbReference>
<dbReference type="PANTHER" id="PTHR42759">
    <property type="entry name" value="MOXR FAMILY PROTEIN"/>
    <property type="match status" value="1"/>
</dbReference>
<dbReference type="PANTHER" id="PTHR42759:SF6">
    <property type="entry name" value="REGULATORY PROTEIN-RELATED"/>
    <property type="match status" value="1"/>
</dbReference>
<accession>A0ABU6J414</accession>
<dbReference type="InterPro" id="IPR003593">
    <property type="entry name" value="AAA+_ATPase"/>
</dbReference>
<name>A0ABU6J414_9BURK</name>
<dbReference type="EMBL" id="JAWIIV010000002">
    <property type="protein sequence ID" value="MEC4718176.1"/>
    <property type="molecule type" value="Genomic_DNA"/>
</dbReference>
<evidence type="ECO:0000256" key="3">
    <source>
        <dbReference type="ARBA" id="ARBA00022840"/>
    </source>
</evidence>
<protein>
    <submittedName>
        <fullName evidence="5">AAA family ATPase</fullName>
    </submittedName>
</protein>
<keyword evidence="6" id="KW-1185">Reference proteome</keyword>
<dbReference type="SMART" id="SM00382">
    <property type="entry name" value="AAA"/>
    <property type="match status" value="1"/>
</dbReference>
<evidence type="ECO:0000256" key="2">
    <source>
        <dbReference type="ARBA" id="ARBA00022741"/>
    </source>
</evidence>
<keyword evidence="3" id="KW-0067">ATP-binding</keyword>
<dbReference type="RefSeq" id="WP_326504930.1">
    <property type="nucleotide sequence ID" value="NZ_JAWIIV010000002.1"/>
</dbReference>
<comment type="similarity">
    <text evidence="1">Belongs to the CbbQ/NirQ/NorQ/GpvN family.</text>
</comment>
<reference evidence="5 6" key="1">
    <citation type="submission" date="2023-10" db="EMBL/GenBank/DDBJ databases">
        <title>Noviherbaspirillum sp. CPCC 100848 genome assembly.</title>
        <authorList>
            <person name="Li X.Y."/>
            <person name="Fang X.M."/>
        </authorList>
    </citation>
    <scope>NUCLEOTIDE SEQUENCE [LARGE SCALE GENOMIC DNA]</scope>
    <source>
        <strain evidence="5 6">CPCC 100848</strain>
    </source>
</reference>
<dbReference type="Gene3D" id="3.40.50.300">
    <property type="entry name" value="P-loop containing nucleotide triphosphate hydrolases"/>
    <property type="match status" value="1"/>
</dbReference>
<dbReference type="InterPro" id="IPR050764">
    <property type="entry name" value="CbbQ/NirQ/NorQ/GpvN"/>
</dbReference>
<comment type="caution">
    <text evidence="5">The sequence shown here is derived from an EMBL/GenBank/DDBJ whole genome shotgun (WGS) entry which is preliminary data.</text>
</comment>
<gene>
    <name evidence="5" type="ORF">RY831_03385</name>
</gene>
<dbReference type="InterPro" id="IPR013615">
    <property type="entry name" value="CbbQ_C"/>
</dbReference>
<dbReference type="Pfam" id="PF08406">
    <property type="entry name" value="CbbQ_C"/>
    <property type="match status" value="1"/>
</dbReference>
<dbReference type="CDD" id="cd00009">
    <property type="entry name" value="AAA"/>
    <property type="match status" value="1"/>
</dbReference>